<dbReference type="EMBL" id="CP076456">
    <property type="protein sequence ID" value="QWQ37309.1"/>
    <property type="molecule type" value="Genomic_DNA"/>
</dbReference>
<reference evidence="3" key="1">
    <citation type="submission" date="2021-06" db="EMBL/GenBank/DDBJ databases">
        <title>Novel species in genus Arthrobacter.</title>
        <authorList>
            <person name="Zhang G."/>
        </authorList>
    </citation>
    <scope>NUCLEOTIDE SEQUENCE</scope>
    <source>
        <strain evidence="3">Zg-ZUI122</strain>
    </source>
</reference>
<feature type="signal peptide" evidence="2">
    <location>
        <begin position="1"/>
        <end position="26"/>
    </location>
</feature>
<evidence type="ECO:0000256" key="1">
    <source>
        <dbReference type="SAM" id="MobiDB-lite"/>
    </source>
</evidence>
<dbReference type="InterPro" id="IPR048031">
    <property type="entry name" value="ScyD/ScyE-like"/>
</dbReference>
<protein>
    <submittedName>
        <fullName evidence="3">ScyD/ScyE family protein</fullName>
    </submittedName>
</protein>
<dbReference type="KEGG" id="asun:KG104_06055"/>
<feature type="region of interest" description="Disordered" evidence="1">
    <location>
        <begin position="361"/>
        <end position="384"/>
    </location>
</feature>
<evidence type="ECO:0000256" key="2">
    <source>
        <dbReference type="SAM" id="SignalP"/>
    </source>
</evidence>
<evidence type="ECO:0000313" key="4">
    <source>
        <dbReference type="Proteomes" id="UP000680588"/>
    </source>
</evidence>
<dbReference type="AlphaFoldDB" id="A0A975S7N3"/>
<feature type="compositionally biased region" description="Acidic residues" evidence="1">
    <location>
        <begin position="420"/>
        <end position="432"/>
    </location>
</feature>
<dbReference type="Gene3D" id="2.120.10.30">
    <property type="entry name" value="TolB, C-terminal domain"/>
    <property type="match status" value="1"/>
</dbReference>
<evidence type="ECO:0000313" key="3">
    <source>
        <dbReference type="EMBL" id="QWQ37309.1"/>
    </source>
</evidence>
<feature type="region of interest" description="Disordered" evidence="1">
    <location>
        <begin position="397"/>
        <end position="432"/>
    </location>
</feature>
<dbReference type="Proteomes" id="UP000680588">
    <property type="component" value="Chromosome"/>
</dbReference>
<sequence>MKKSSPALASLAAVAALGLVASPASAGGGHHPKPPAPAAPVAGEVTTVAEGLLTPLSFAVGKRGTLDVTQDFAGLLTRIMPDGTTEILDAAEPGSGYSFGAVSKSSKQRGITYYTTVIGAATNDPAQNMSALKSVDRNGNIRTVADIAGYEFSQNPDSVNHYGFDSIDAACAAQIPAGIPVSYTGLEDSNPYASLPVRRGVIVADAGMNSLIRVDRNGGISTVAVLPPIPLVLTAEIAEGLGLPQCTAGLTYNLEPVPTDVERGPDGYLYVTSLPGGGGLNNGSVFRVNERSGESELVATGFAGATGLAVNNQGDLFVAELLGNRISVVPAGSDTPELFYEVNQPAALELHDGALYASVNALPPGGVQEPEAEEPPVVEPPVDPGPPAGRIIRIGFEDNCGGGRGHHGHHGHHGSVADSLDADTLDEEQEDQ</sequence>
<dbReference type="RefSeq" id="WP_207347564.1">
    <property type="nucleotide sequence ID" value="NZ_CP076456.1"/>
</dbReference>
<feature type="compositionally biased region" description="Basic residues" evidence="1">
    <location>
        <begin position="404"/>
        <end position="413"/>
    </location>
</feature>
<keyword evidence="2" id="KW-0732">Signal</keyword>
<proteinExistence type="predicted"/>
<keyword evidence="4" id="KW-1185">Reference proteome</keyword>
<name>A0A975S7N3_9MICC</name>
<dbReference type="InterPro" id="IPR011042">
    <property type="entry name" value="6-blade_b-propeller_TolB-like"/>
</dbReference>
<organism evidence="3 4">
    <name type="scientific">Arthrobacter sunyaminii</name>
    <dbReference type="NCBI Taxonomy" id="2816859"/>
    <lineage>
        <taxon>Bacteria</taxon>
        <taxon>Bacillati</taxon>
        <taxon>Actinomycetota</taxon>
        <taxon>Actinomycetes</taxon>
        <taxon>Micrococcales</taxon>
        <taxon>Micrococcaceae</taxon>
        <taxon>Arthrobacter</taxon>
    </lineage>
</organism>
<accession>A0A975S7N3</accession>
<dbReference type="NCBIfam" id="NF033206">
    <property type="entry name" value="ScyE_fam"/>
    <property type="match status" value="1"/>
</dbReference>
<gene>
    <name evidence="3" type="ORF">KG104_06055</name>
</gene>
<feature type="chain" id="PRO_5036994709" evidence="2">
    <location>
        <begin position="27"/>
        <end position="432"/>
    </location>
</feature>
<dbReference type="SUPFAM" id="SSF63829">
    <property type="entry name" value="Calcium-dependent phosphotriesterase"/>
    <property type="match status" value="1"/>
</dbReference>